<dbReference type="Pfam" id="PF00440">
    <property type="entry name" value="TetR_N"/>
    <property type="match status" value="1"/>
</dbReference>
<dbReference type="GO" id="GO:0003700">
    <property type="term" value="F:DNA-binding transcription factor activity"/>
    <property type="evidence" value="ECO:0007669"/>
    <property type="project" value="TreeGrafter"/>
</dbReference>
<dbReference type="EMBL" id="JABENB010000001">
    <property type="protein sequence ID" value="NNG38864.1"/>
    <property type="molecule type" value="Genomic_DNA"/>
</dbReference>
<evidence type="ECO:0000313" key="5">
    <source>
        <dbReference type="Proteomes" id="UP000557772"/>
    </source>
</evidence>
<dbReference type="PANTHER" id="PTHR30055">
    <property type="entry name" value="HTH-TYPE TRANSCRIPTIONAL REGULATOR RUTR"/>
    <property type="match status" value="1"/>
</dbReference>
<dbReference type="RefSeq" id="WP_171153094.1">
    <property type="nucleotide sequence ID" value="NZ_JABENB010000001.1"/>
</dbReference>
<dbReference type="GO" id="GO:0000976">
    <property type="term" value="F:transcription cis-regulatory region binding"/>
    <property type="evidence" value="ECO:0007669"/>
    <property type="project" value="TreeGrafter"/>
</dbReference>
<evidence type="ECO:0000259" key="3">
    <source>
        <dbReference type="PROSITE" id="PS50977"/>
    </source>
</evidence>
<feature type="DNA-binding region" description="H-T-H motif" evidence="2">
    <location>
        <begin position="31"/>
        <end position="50"/>
    </location>
</feature>
<dbReference type="PANTHER" id="PTHR30055:SF153">
    <property type="entry name" value="HTH-TYPE TRANSCRIPTIONAL REPRESSOR RV3405C"/>
    <property type="match status" value="1"/>
</dbReference>
<evidence type="ECO:0000313" key="4">
    <source>
        <dbReference type="EMBL" id="NNG38864.1"/>
    </source>
</evidence>
<keyword evidence="1 2" id="KW-0238">DNA-binding</keyword>
<protein>
    <submittedName>
        <fullName evidence="4">TetR/AcrR family transcriptional regulator</fullName>
    </submittedName>
</protein>
<keyword evidence="5" id="KW-1185">Reference proteome</keyword>
<dbReference type="Proteomes" id="UP000557772">
    <property type="component" value="Unassembled WGS sequence"/>
</dbReference>
<sequence>MSTIRNSPIEDDDLLDAARACLLAVGWRRTTMTDVARKAGVSRMSVYRRWPDMSALTADLMVREWSTIGYRLAARDGMRLDASGIARTVAAAAREVHEGELFRKIVDVDPELLLPYLLVRRGRTQTTLLESLATGITAAQEAGSVRSGEPELFARSVLLMTYGFVFSVPTMSDEDIDETDLFGQLAIAVENYLR</sequence>
<name>A0A849ADB7_9MICO</name>
<proteinExistence type="predicted"/>
<dbReference type="SUPFAM" id="SSF46689">
    <property type="entry name" value="Homeodomain-like"/>
    <property type="match status" value="1"/>
</dbReference>
<dbReference type="PROSITE" id="PS50977">
    <property type="entry name" value="HTH_TETR_2"/>
    <property type="match status" value="1"/>
</dbReference>
<feature type="domain" description="HTH tetR-type" evidence="3">
    <location>
        <begin position="8"/>
        <end position="68"/>
    </location>
</feature>
<dbReference type="InterPro" id="IPR009057">
    <property type="entry name" value="Homeodomain-like_sf"/>
</dbReference>
<dbReference type="Gene3D" id="1.10.357.10">
    <property type="entry name" value="Tetracycline Repressor, domain 2"/>
    <property type="match status" value="1"/>
</dbReference>
<gene>
    <name evidence="4" type="ORF">HJ588_06200</name>
</gene>
<evidence type="ECO:0000256" key="1">
    <source>
        <dbReference type="ARBA" id="ARBA00023125"/>
    </source>
</evidence>
<organism evidence="4 5">
    <name type="scientific">Flexivirga aerilata</name>
    <dbReference type="NCBI Taxonomy" id="1656889"/>
    <lineage>
        <taxon>Bacteria</taxon>
        <taxon>Bacillati</taxon>
        <taxon>Actinomycetota</taxon>
        <taxon>Actinomycetes</taxon>
        <taxon>Micrococcales</taxon>
        <taxon>Dermacoccaceae</taxon>
        <taxon>Flexivirga</taxon>
    </lineage>
</organism>
<dbReference type="InterPro" id="IPR001647">
    <property type="entry name" value="HTH_TetR"/>
</dbReference>
<dbReference type="InterPro" id="IPR050109">
    <property type="entry name" value="HTH-type_TetR-like_transc_reg"/>
</dbReference>
<evidence type="ECO:0000256" key="2">
    <source>
        <dbReference type="PROSITE-ProRule" id="PRU00335"/>
    </source>
</evidence>
<reference evidence="4 5" key="1">
    <citation type="submission" date="2020-05" db="EMBL/GenBank/DDBJ databases">
        <title>Flexivirga sp. ID2601S isolated from air conditioner.</title>
        <authorList>
            <person name="Kim D.H."/>
        </authorList>
    </citation>
    <scope>NUCLEOTIDE SEQUENCE [LARGE SCALE GENOMIC DNA]</scope>
    <source>
        <strain evidence="4 5">ID2601S</strain>
    </source>
</reference>
<dbReference type="AlphaFoldDB" id="A0A849ADB7"/>
<accession>A0A849ADB7</accession>
<comment type="caution">
    <text evidence="4">The sequence shown here is derived from an EMBL/GenBank/DDBJ whole genome shotgun (WGS) entry which is preliminary data.</text>
</comment>